<keyword evidence="4 6" id="KW-1133">Transmembrane helix</keyword>
<name>A0A1H2IAS6_9BACT</name>
<proteinExistence type="predicted"/>
<evidence type="ECO:0000313" key="8">
    <source>
        <dbReference type="Proteomes" id="UP000199608"/>
    </source>
</evidence>
<accession>A0A1H2IAS6</accession>
<dbReference type="Pfam" id="PF02690">
    <property type="entry name" value="Na_Pi_cotrans"/>
    <property type="match status" value="2"/>
</dbReference>
<dbReference type="AlphaFoldDB" id="A0A1H2IAS6"/>
<keyword evidence="3 6" id="KW-0812">Transmembrane</keyword>
<feature type="transmembrane region" description="Helical" evidence="6">
    <location>
        <begin position="119"/>
        <end position="136"/>
    </location>
</feature>
<dbReference type="PANTHER" id="PTHR10010:SF46">
    <property type="entry name" value="SODIUM-DEPENDENT PHOSPHATE TRANSPORT PROTEIN 2B"/>
    <property type="match status" value="1"/>
</dbReference>
<dbReference type="InterPro" id="IPR003841">
    <property type="entry name" value="Na/Pi_transpt"/>
</dbReference>
<keyword evidence="5 6" id="KW-0472">Membrane</keyword>
<dbReference type="PANTHER" id="PTHR10010">
    <property type="entry name" value="SOLUTE CARRIER FAMILY 34 SODIUM PHOSPHATE , MEMBER 2-RELATED"/>
    <property type="match status" value="1"/>
</dbReference>
<feature type="transmembrane region" description="Helical" evidence="6">
    <location>
        <begin position="65"/>
        <end position="88"/>
    </location>
</feature>
<evidence type="ECO:0000256" key="4">
    <source>
        <dbReference type="ARBA" id="ARBA00022989"/>
    </source>
</evidence>
<dbReference type="GO" id="GO:0005436">
    <property type="term" value="F:sodium:phosphate symporter activity"/>
    <property type="evidence" value="ECO:0007669"/>
    <property type="project" value="InterPro"/>
</dbReference>
<dbReference type="GO" id="GO:0044341">
    <property type="term" value="P:sodium-dependent phosphate transport"/>
    <property type="evidence" value="ECO:0007669"/>
    <property type="project" value="InterPro"/>
</dbReference>
<evidence type="ECO:0000256" key="3">
    <source>
        <dbReference type="ARBA" id="ARBA00022692"/>
    </source>
</evidence>
<dbReference type="GO" id="GO:0005886">
    <property type="term" value="C:plasma membrane"/>
    <property type="evidence" value="ECO:0007669"/>
    <property type="project" value="UniProtKB-SubCell"/>
</dbReference>
<organism evidence="7 8">
    <name type="scientific">Desulfobacula phenolica</name>
    <dbReference type="NCBI Taxonomy" id="90732"/>
    <lineage>
        <taxon>Bacteria</taxon>
        <taxon>Pseudomonadati</taxon>
        <taxon>Thermodesulfobacteriota</taxon>
        <taxon>Desulfobacteria</taxon>
        <taxon>Desulfobacterales</taxon>
        <taxon>Desulfobacteraceae</taxon>
        <taxon>Desulfobacula</taxon>
    </lineage>
</organism>
<feature type="transmembrane region" description="Helical" evidence="6">
    <location>
        <begin position="195"/>
        <end position="217"/>
    </location>
</feature>
<evidence type="ECO:0000313" key="7">
    <source>
        <dbReference type="EMBL" id="SDU41260.1"/>
    </source>
</evidence>
<reference evidence="8" key="1">
    <citation type="submission" date="2016-10" db="EMBL/GenBank/DDBJ databases">
        <authorList>
            <person name="Varghese N."/>
            <person name="Submissions S."/>
        </authorList>
    </citation>
    <scope>NUCLEOTIDE SEQUENCE [LARGE SCALE GENOMIC DNA]</scope>
    <source>
        <strain evidence="8">DSM 3384</strain>
    </source>
</reference>
<dbReference type="EMBL" id="FNLL01000008">
    <property type="protein sequence ID" value="SDU41260.1"/>
    <property type="molecule type" value="Genomic_DNA"/>
</dbReference>
<evidence type="ECO:0000256" key="5">
    <source>
        <dbReference type="ARBA" id="ARBA00023136"/>
    </source>
</evidence>
<feature type="transmembrane region" description="Helical" evidence="6">
    <location>
        <begin position="266"/>
        <end position="291"/>
    </location>
</feature>
<feature type="transmembrane region" description="Helical" evidence="6">
    <location>
        <begin position="95"/>
        <end position="113"/>
    </location>
</feature>
<evidence type="ECO:0000256" key="1">
    <source>
        <dbReference type="ARBA" id="ARBA00004651"/>
    </source>
</evidence>
<feature type="transmembrane region" description="Helical" evidence="6">
    <location>
        <begin position="36"/>
        <end position="59"/>
    </location>
</feature>
<feature type="transmembrane region" description="Helical" evidence="6">
    <location>
        <begin position="229"/>
        <end position="254"/>
    </location>
</feature>
<protein>
    <submittedName>
        <fullName evidence="7">Na/Pi-cotransporter</fullName>
    </submittedName>
</protein>
<feature type="transmembrane region" description="Helical" evidence="6">
    <location>
        <begin position="156"/>
        <end position="183"/>
    </location>
</feature>
<sequence>MQLLENSVKDLSGKAFRRIIRDYTNTRLKAIANGTLVTALLQSSSAVSLMVLAFVGAGIMSMENAIGVILGSNIGTTLTAWIVATLGFKIKIETFALPFIGTGAAGLILFKPGTRFYHINRLLIGFGFLFLGLDYMKTSVESFSQNFNPGQFQNLALWMCLLIGTVITALMQASAATIAITLAALNSQLMTFEMAAAMVIGANIGTTATVLLGAIGGSPPKKRVAGSHLAFNLVTGITAFAALPVMVMIVKIFIDVTVNGPVGLALFHTIFNITGVVIFLPIVKVMTNFLVKLFPERKTQLCVHITDTPAEEIEAAVVALKNEIIHLLQECQLYTLRSLHIDKTLVFEEPLPFEKGKKFQGYSTGF</sequence>
<dbReference type="Proteomes" id="UP000199608">
    <property type="component" value="Unassembled WGS sequence"/>
</dbReference>
<evidence type="ECO:0000256" key="6">
    <source>
        <dbReference type="SAM" id="Phobius"/>
    </source>
</evidence>
<gene>
    <name evidence="7" type="ORF">SAMN04487931_10844</name>
</gene>
<keyword evidence="8" id="KW-1185">Reference proteome</keyword>
<comment type="subcellular location">
    <subcellularLocation>
        <location evidence="1">Cell membrane</location>
        <topology evidence="1">Multi-pass membrane protein</topology>
    </subcellularLocation>
</comment>
<keyword evidence="2" id="KW-1003">Cell membrane</keyword>
<dbReference type="NCBIfam" id="NF037997">
    <property type="entry name" value="Na_Pi_symport"/>
    <property type="match status" value="1"/>
</dbReference>
<evidence type="ECO:0000256" key="2">
    <source>
        <dbReference type="ARBA" id="ARBA00022475"/>
    </source>
</evidence>